<feature type="region of interest" description="Disordered" evidence="1">
    <location>
        <begin position="95"/>
        <end position="125"/>
    </location>
</feature>
<feature type="region of interest" description="Disordered" evidence="1">
    <location>
        <begin position="1"/>
        <end position="52"/>
    </location>
</feature>
<accession>A0A9Q0KV52</accession>
<feature type="compositionally biased region" description="Basic and acidic residues" evidence="1">
    <location>
        <begin position="43"/>
        <end position="52"/>
    </location>
</feature>
<organism evidence="2 3">
    <name type="scientific">Protea cynaroides</name>
    <dbReference type="NCBI Taxonomy" id="273540"/>
    <lineage>
        <taxon>Eukaryota</taxon>
        <taxon>Viridiplantae</taxon>
        <taxon>Streptophyta</taxon>
        <taxon>Embryophyta</taxon>
        <taxon>Tracheophyta</taxon>
        <taxon>Spermatophyta</taxon>
        <taxon>Magnoliopsida</taxon>
        <taxon>Proteales</taxon>
        <taxon>Proteaceae</taxon>
        <taxon>Protea</taxon>
    </lineage>
</organism>
<comment type="caution">
    <text evidence="2">The sequence shown here is derived from an EMBL/GenBank/DDBJ whole genome shotgun (WGS) entry which is preliminary data.</text>
</comment>
<feature type="compositionally biased region" description="Polar residues" evidence="1">
    <location>
        <begin position="23"/>
        <end position="42"/>
    </location>
</feature>
<evidence type="ECO:0000313" key="2">
    <source>
        <dbReference type="EMBL" id="KAJ4977407.1"/>
    </source>
</evidence>
<dbReference type="Pfam" id="PF12609">
    <property type="entry name" value="DUF3774"/>
    <property type="match status" value="1"/>
</dbReference>
<keyword evidence="3" id="KW-1185">Reference proteome</keyword>
<dbReference type="OrthoDB" id="842275at2759"/>
<evidence type="ECO:0000256" key="1">
    <source>
        <dbReference type="SAM" id="MobiDB-lite"/>
    </source>
</evidence>
<feature type="compositionally biased region" description="Basic and acidic residues" evidence="1">
    <location>
        <begin position="116"/>
        <end position="125"/>
    </location>
</feature>
<name>A0A9Q0KV52_9MAGN</name>
<sequence>MDSNGRNCKFESAMESSKLAESGKSNQIRQFSRGVNQQGMRNSSDEMKRRRENQKVESLLQLICWGPNQKMGSNGRICKFESAFKAIQSSKLAESGKSNQIRRFSGGVNQQGMRNSSDEMKRRRENQKVETLLHLICWGPK</sequence>
<dbReference type="AlphaFoldDB" id="A0A9Q0KV52"/>
<dbReference type="InterPro" id="IPR022251">
    <property type="entry name" value="DUF3774_wound-induced"/>
</dbReference>
<feature type="compositionally biased region" description="Polar residues" evidence="1">
    <location>
        <begin position="95"/>
        <end position="115"/>
    </location>
</feature>
<dbReference type="EMBL" id="JAMYWD010000003">
    <property type="protein sequence ID" value="KAJ4977407.1"/>
    <property type="molecule type" value="Genomic_DNA"/>
</dbReference>
<evidence type="ECO:0000313" key="3">
    <source>
        <dbReference type="Proteomes" id="UP001141806"/>
    </source>
</evidence>
<reference evidence="2" key="1">
    <citation type="journal article" date="2023" name="Plant J.">
        <title>The genome of the king protea, Protea cynaroides.</title>
        <authorList>
            <person name="Chang J."/>
            <person name="Duong T.A."/>
            <person name="Schoeman C."/>
            <person name="Ma X."/>
            <person name="Roodt D."/>
            <person name="Barker N."/>
            <person name="Li Z."/>
            <person name="Van de Peer Y."/>
            <person name="Mizrachi E."/>
        </authorList>
    </citation>
    <scope>NUCLEOTIDE SEQUENCE</scope>
    <source>
        <tissue evidence="2">Young leaves</tissue>
    </source>
</reference>
<protein>
    <submittedName>
        <fullName evidence="2">Uncharacterized protein</fullName>
    </submittedName>
</protein>
<proteinExistence type="predicted"/>
<dbReference type="Proteomes" id="UP001141806">
    <property type="component" value="Unassembled WGS sequence"/>
</dbReference>
<gene>
    <name evidence="2" type="ORF">NE237_002513</name>
</gene>